<evidence type="ECO:0000313" key="1">
    <source>
        <dbReference type="EMBL" id="KAL3801921.1"/>
    </source>
</evidence>
<protein>
    <recommendedName>
        <fullName evidence="3">LAGLIDADG homing endonuclease</fullName>
    </recommendedName>
</protein>
<dbReference type="Proteomes" id="UP001530400">
    <property type="component" value="Unassembled WGS sequence"/>
</dbReference>
<accession>A0ABD3QQN2</accession>
<organism evidence="1 2">
    <name type="scientific">Cyclotella atomus</name>
    <dbReference type="NCBI Taxonomy" id="382360"/>
    <lineage>
        <taxon>Eukaryota</taxon>
        <taxon>Sar</taxon>
        <taxon>Stramenopiles</taxon>
        <taxon>Ochrophyta</taxon>
        <taxon>Bacillariophyta</taxon>
        <taxon>Coscinodiscophyceae</taxon>
        <taxon>Thalassiosirophycidae</taxon>
        <taxon>Stephanodiscales</taxon>
        <taxon>Stephanodiscaceae</taxon>
        <taxon>Cyclotella</taxon>
    </lineage>
</organism>
<name>A0ABD3QQN2_9STRA</name>
<dbReference type="EMBL" id="JALLPJ020000118">
    <property type="protein sequence ID" value="KAL3801921.1"/>
    <property type="molecule type" value="Genomic_DNA"/>
</dbReference>
<proteinExistence type="predicted"/>
<evidence type="ECO:0000313" key="2">
    <source>
        <dbReference type="Proteomes" id="UP001530400"/>
    </source>
</evidence>
<evidence type="ECO:0008006" key="3">
    <source>
        <dbReference type="Google" id="ProtNLM"/>
    </source>
</evidence>
<reference evidence="1 2" key="1">
    <citation type="submission" date="2024-10" db="EMBL/GenBank/DDBJ databases">
        <title>Updated reference genomes for cyclostephanoid diatoms.</title>
        <authorList>
            <person name="Roberts W.R."/>
            <person name="Alverson A.J."/>
        </authorList>
    </citation>
    <scope>NUCLEOTIDE SEQUENCE [LARGE SCALE GENOMIC DNA]</scope>
    <source>
        <strain evidence="1 2">AJA010-31</strain>
    </source>
</reference>
<sequence length="230" mass="25939">MVGIDNIAQLHYIGSFRHMQPSRFLNSANTIVQNGQNKIAWQGNALIKGGNIELEKTISETAKRIDLYCEQYLPQGRLGDLCFRLNPDTTRWASKFIVYSNRELKEVANYGIPEVKTYTLLSDQWITVFTCFWPCRMLMQEFSGDCDLLTILSAVSLSVFLAEETGSNFSSGLASKLKEILQELDELKKSVGKKSKGINRHLDSHTEHLKLICPTVDVKFKPLSNSDAEA</sequence>
<dbReference type="AlphaFoldDB" id="A0ABD3QQN2"/>
<keyword evidence="2" id="KW-1185">Reference proteome</keyword>
<comment type="caution">
    <text evidence="1">The sequence shown here is derived from an EMBL/GenBank/DDBJ whole genome shotgun (WGS) entry which is preliminary data.</text>
</comment>
<gene>
    <name evidence="1" type="ORF">ACHAWO_010693</name>
</gene>